<dbReference type="AlphaFoldDB" id="A6HCM3"/>
<sequence length="66" mass="7422">MVWCGVVCVCVCVCVTMGIWRSEDNLGVGSLHPPWGPKDQTQMFRLRNKAGSHQSLLFLCRKTRGK</sequence>
<proteinExistence type="predicted"/>
<dbReference type="Proteomes" id="UP000234681">
    <property type="component" value="Chromosome 10"/>
</dbReference>
<reference evidence="2 3" key="1">
    <citation type="submission" date="2005-07" db="EMBL/GenBank/DDBJ databases">
        <authorList>
            <person name="Mural R.J."/>
            <person name="Li P.W."/>
            <person name="Adams M.D."/>
            <person name="Amanatides P.G."/>
            <person name="Baden-Tillson H."/>
            <person name="Barnstead M."/>
            <person name="Chin S.H."/>
            <person name="Dew I."/>
            <person name="Evans C.A."/>
            <person name="Ferriera S."/>
            <person name="Flanigan M."/>
            <person name="Fosler C."/>
            <person name="Glodek A."/>
            <person name="Gu Z."/>
            <person name="Holt R.A."/>
            <person name="Jennings D."/>
            <person name="Kraft C.L."/>
            <person name="Lu F."/>
            <person name="Nguyen T."/>
            <person name="Nusskern D.R."/>
            <person name="Pfannkoch C.M."/>
            <person name="Sitter C."/>
            <person name="Sutton G.G."/>
            <person name="Venter J.C."/>
            <person name="Wang Z."/>
            <person name="Woodage T."/>
            <person name="Zheng X.H."/>
            <person name="Zhong F."/>
        </authorList>
    </citation>
    <scope>NUCLEOTIDE SEQUENCE [LARGE SCALE GENOMIC DNA]</scope>
    <source>
        <strain>BN</strain>
        <strain evidence="3">Sprague-Dawley</strain>
    </source>
</reference>
<gene>
    <name evidence="2" type="ORF">rCG_63508</name>
</gene>
<organism evidence="2 3">
    <name type="scientific">Rattus norvegicus</name>
    <name type="common">Rat</name>
    <dbReference type="NCBI Taxonomy" id="10116"/>
    <lineage>
        <taxon>Eukaryota</taxon>
        <taxon>Metazoa</taxon>
        <taxon>Chordata</taxon>
        <taxon>Craniata</taxon>
        <taxon>Vertebrata</taxon>
        <taxon>Euteleostomi</taxon>
        <taxon>Mammalia</taxon>
        <taxon>Eutheria</taxon>
        <taxon>Euarchontoglires</taxon>
        <taxon>Glires</taxon>
        <taxon>Rodentia</taxon>
        <taxon>Myomorpha</taxon>
        <taxon>Muroidea</taxon>
        <taxon>Muridae</taxon>
        <taxon>Murinae</taxon>
        <taxon>Rattus</taxon>
    </lineage>
</organism>
<feature type="signal peptide" evidence="1">
    <location>
        <begin position="1"/>
        <end position="18"/>
    </location>
</feature>
<name>A6HCM3_RAT</name>
<evidence type="ECO:0000313" key="3">
    <source>
        <dbReference type="Proteomes" id="UP000234681"/>
    </source>
</evidence>
<dbReference type="EMBL" id="CH473948">
    <property type="protein sequence ID" value="EDM03778.1"/>
    <property type="molecule type" value="Genomic_DNA"/>
</dbReference>
<protein>
    <submittedName>
        <fullName evidence="2">RCG63508</fullName>
    </submittedName>
</protein>
<accession>A6HCM3</accession>
<evidence type="ECO:0000313" key="2">
    <source>
        <dbReference type="EMBL" id="EDM03778.1"/>
    </source>
</evidence>
<keyword evidence="1" id="KW-0732">Signal</keyword>
<feature type="chain" id="PRO_5039932046" evidence="1">
    <location>
        <begin position="19"/>
        <end position="66"/>
    </location>
</feature>
<evidence type="ECO:0000256" key="1">
    <source>
        <dbReference type="SAM" id="SignalP"/>
    </source>
</evidence>